<keyword evidence="3" id="KW-0067">ATP-binding</keyword>
<dbReference type="GO" id="GO:0005524">
    <property type="term" value="F:ATP binding"/>
    <property type="evidence" value="ECO:0007669"/>
    <property type="project" value="UniProtKB-KW"/>
</dbReference>
<evidence type="ECO:0000256" key="2">
    <source>
        <dbReference type="ARBA" id="ARBA00022741"/>
    </source>
</evidence>
<dbReference type="SUPFAM" id="SSF54211">
    <property type="entry name" value="Ribosomal protein S5 domain 2-like"/>
    <property type="match status" value="1"/>
</dbReference>
<keyword evidence="2" id="KW-0547">Nucleotide-binding</keyword>
<dbReference type="Proteomes" id="UP000319557">
    <property type="component" value="Chromosome"/>
</dbReference>
<dbReference type="InterPro" id="IPR045006">
    <property type="entry name" value="CHLI-like"/>
</dbReference>
<dbReference type="AlphaFoldDB" id="A0A517M8B0"/>
<dbReference type="InterPro" id="IPR001208">
    <property type="entry name" value="MCM_dom"/>
</dbReference>
<dbReference type="InterPro" id="IPR004482">
    <property type="entry name" value="Mg_chelat-rel"/>
</dbReference>
<dbReference type="InterPro" id="IPR000523">
    <property type="entry name" value="Mg_chelatse_chII-like_cat_dom"/>
</dbReference>
<protein>
    <submittedName>
        <fullName evidence="5">Competence protein ComM</fullName>
    </submittedName>
</protein>
<dbReference type="EMBL" id="CP036261">
    <property type="protein sequence ID" value="QDS91104.1"/>
    <property type="molecule type" value="Genomic_DNA"/>
</dbReference>
<organism evidence="5 6">
    <name type="scientific">Rosistilla ulvae</name>
    <dbReference type="NCBI Taxonomy" id="1930277"/>
    <lineage>
        <taxon>Bacteria</taxon>
        <taxon>Pseudomonadati</taxon>
        <taxon>Planctomycetota</taxon>
        <taxon>Planctomycetia</taxon>
        <taxon>Pirellulales</taxon>
        <taxon>Pirellulaceae</taxon>
        <taxon>Rosistilla</taxon>
    </lineage>
</organism>
<dbReference type="InterPro" id="IPR020568">
    <property type="entry name" value="Ribosomal_Su5_D2-typ_SF"/>
</dbReference>
<dbReference type="PANTHER" id="PTHR32039">
    <property type="entry name" value="MAGNESIUM-CHELATASE SUBUNIT CHLI"/>
    <property type="match status" value="1"/>
</dbReference>
<evidence type="ECO:0000313" key="6">
    <source>
        <dbReference type="Proteomes" id="UP000319557"/>
    </source>
</evidence>
<dbReference type="InterPro" id="IPR027417">
    <property type="entry name" value="P-loop_NTPase"/>
</dbReference>
<feature type="domain" description="AAA+ ATPase" evidence="4">
    <location>
        <begin position="218"/>
        <end position="401"/>
    </location>
</feature>
<dbReference type="PANTHER" id="PTHR32039:SF7">
    <property type="entry name" value="COMPETENCE PROTEIN COMM"/>
    <property type="match status" value="1"/>
</dbReference>
<dbReference type="GO" id="GO:0003677">
    <property type="term" value="F:DNA binding"/>
    <property type="evidence" value="ECO:0007669"/>
    <property type="project" value="InterPro"/>
</dbReference>
<evidence type="ECO:0000256" key="1">
    <source>
        <dbReference type="ARBA" id="ARBA00006354"/>
    </source>
</evidence>
<dbReference type="InterPro" id="IPR003593">
    <property type="entry name" value="AAA+_ATPase"/>
</dbReference>
<gene>
    <name evidence="5" type="primary">comM</name>
    <name evidence="5" type="ORF">EC9_53240</name>
</gene>
<dbReference type="CDD" id="cd00009">
    <property type="entry name" value="AAA"/>
    <property type="match status" value="1"/>
</dbReference>
<evidence type="ECO:0000313" key="5">
    <source>
        <dbReference type="EMBL" id="QDS91104.1"/>
    </source>
</evidence>
<dbReference type="Pfam" id="PF13335">
    <property type="entry name" value="Mg_chelatase_C"/>
    <property type="match status" value="1"/>
</dbReference>
<dbReference type="InterPro" id="IPR025158">
    <property type="entry name" value="Mg_chelat-rel_C"/>
</dbReference>
<accession>A0A517M8B0</accession>
<dbReference type="InterPro" id="IPR014721">
    <property type="entry name" value="Ribsml_uS5_D2-typ_fold_subgr"/>
</dbReference>
<evidence type="ECO:0000259" key="4">
    <source>
        <dbReference type="SMART" id="SM00382"/>
    </source>
</evidence>
<dbReference type="Pfam" id="PF01078">
    <property type="entry name" value="Mg_chelatase"/>
    <property type="match status" value="1"/>
</dbReference>
<dbReference type="KEGG" id="ruv:EC9_53240"/>
<comment type="similarity">
    <text evidence="1">Belongs to the Mg-chelatase subunits D/I family. ComM subfamily.</text>
</comment>
<keyword evidence="6" id="KW-1185">Reference proteome</keyword>
<dbReference type="PRINTS" id="PR01657">
    <property type="entry name" value="MCMFAMILY"/>
</dbReference>
<dbReference type="SMART" id="SM00382">
    <property type="entry name" value="AAA"/>
    <property type="match status" value="1"/>
</dbReference>
<dbReference type="Pfam" id="PF13541">
    <property type="entry name" value="ChlI"/>
    <property type="match status" value="1"/>
</dbReference>
<dbReference type="SUPFAM" id="SSF52540">
    <property type="entry name" value="P-loop containing nucleoside triphosphate hydrolases"/>
    <property type="match status" value="1"/>
</dbReference>
<sequence>MLNGMLAKLKTFTLLGIDALPVDVEVDLSPAALPKTILVGLPETAVKESTHRVERAIVNSGFTRPQDRVVINLAPGDLPKQAPSFDLPISIGVLIGSGQFQSDRLDDYAIVGELALEGYTRPVKGALSMAIAAAAEGMKGIIVPAESAAEAAVVEDIEVIPVDSLVAAVGFLAGSLDIEPAPSRLEQLFDEFSTYEVDFCDVRGQEVAKRALTLAATGKHNLLMIGPPGSGKTMLAKRLPTILPRLTAAESIETTRIYSVLGQLRAGQPLLATRPFRSPHHTISEPGLVGGGSPPSPGEISKSHNGVLFLDELPEFNRKTLEVMRQPLEDGIVTISRALRTSTFPCNFMLIAAANPCPCGYRGDTRRQCNCTPPQIERYMGRISGPLLDRIDIHIEVPAVPFDELSGRASGTSSAAMREEVLAGRLAQAERFCDRTTRCNADMTSREVREFCKLDKSSRDLLRDSVEEMGLSARAHDKILRVARTIADLDGTETIQQVHLQEAVNYRLLDRDLWS</sequence>
<evidence type="ECO:0000256" key="3">
    <source>
        <dbReference type="ARBA" id="ARBA00022840"/>
    </source>
</evidence>
<dbReference type="Gene3D" id="3.30.230.10">
    <property type="match status" value="1"/>
</dbReference>
<name>A0A517M8B0_9BACT</name>
<dbReference type="NCBIfam" id="TIGR00368">
    <property type="entry name" value="YifB family Mg chelatase-like AAA ATPase"/>
    <property type="match status" value="1"/>
</dbReference>
<dbReference type="Gene3D" id="3.40.50.300">
    <property type="entry name" value="P-loop containing nucleotide triphosphate hydrolases"/>
    <property type="match status" value="1"/>
</dbReference>
<proteinExistence type="inferred from homology"/>
<reference evidence="5 6" key="1">
    <citation type="submission" date="2019-02" db="EMBL/GenBank/DDBJ databases">
        <title>Deep-cultivation of Planctomycetes and their phenomic and genomic characterization uncovers novel biology.</title>
        <authorList>
            <person name="Wiegand S."/>
            <person name="Jogler M."/>
            <person name="Boedeker C."/>
            <person name="Pinto D."/>
            <person name="Vollmers J."/>
            <person name="Rivas-Marin E."/>
            <person name="Kohn T."/>
            <person name="Peeters S.H."/>
            <person name="Heuer A."/>
            <person name="Rast P."/>
            <person name="Oberbeckmann S."/>
            <person name="Bunk B."/>
            <person name="Jeske O."/>
            <person name="Meyerdierks A."/>
            <person name="Storesund J.E."/>
            <person name="Kallscheuer N."/>
            <person name="Luecker S."/>
            <person name="Lage O.M."/>
            <person name="Pohl T."/>
            <person name="Merkel B.J."/>
            <person name="Hornburger P."/>
            <person name="Mueller R.-W."/>
            <person name="Bruemmer F."/>
            <person name="Labrenz M."/>
            <person name="Spormann A.M."/>
            <person name="Op den Camp H."/>
            <person name="Overmann J."/>
            <person name="Amann R."/>
            <person name="Jetten M.S.M."/>
            <person name="Mascher T."/>
            <person name="Medema M.H."/>
            <person name="Devos D.P."/>
            <person name="Kaster A.-K."/>
            <person name="Ovreas L."/>
            <person name="Rohde M."/>
            <person name="Galperin M.Y."/>
            <person name="Jogler C."/>
        </authorList>
    </citation>
    <scope>NUCLEOTIDE SEQUENCE [LARGE SCALE GENOMIC DNA]</scope>
    <source>
        <strain evidence="5 6">EC9</strain>
    </source>
</reference>